<evidence type="ECO:0000313" key="2">
    <source>
        <dbReference type="Proteomes" id="UP000054359"/>
    </source>
</evidence>
<name>A0A087V1H2_STEMI</name>
<feature type="non-terminal residue" evidence="1">
    <location>
        <position position="1"/>
    </location>
</feature>
<accession>A0A087V1H2</accession>
<gene>
    <name evidence="1" type="ORF">X975_06358</name>
</gene>
<keyword evidence="2" id="KW-1185">Reference proteome</keyword>
<feature type="non-terminal residue" evidence="1">
    <location>
        <position position="64"/>
    </location>
</feature>
<protein>
    <submittedName>
        <fullName evidence="1">Uncharacterized protein</fullName>
    </submittedName>
</protein>
<proteinExistence type="predicted"/>
<reference evidence="1 2" key="1">
    <citation type="submission" date="2013-11" db="EMBL/GenBank/DDBJ databases">
        <title>Genome sequencing of Stegodyphus mimosarum.</title>
        <authorList>
            <person name="Bechsgaard J."/>
        </authorList>
    </citation>
    <scope>NUCLEOTIDE SEQUENCE [LARGE SCALE GENOMIC DNA]</scope>
</reference>
<dbReference type="EMBL" id="KL823130">
    <property type="protein sequence ID" value="KFM83461.1"/>
    <property type="molecule type" value="Genomic_DNA"/>
</dbReference>
<dbReference type="AlphaFoldDB" id="A0A087V1H2"/>
<sequence length="64" mass="7434">FNLLKDQEYQDNTESIYHKTVRNGWTTEEAGFLTFGELFLLLGKPSTIVLEYEFEQSETPLSNT</sequence>
<dbReference type="Proteomes" id="UP000054359">
    <property type="component" value="Unassembled WGS sequence"/>
</dbReference>
<evidence type="ECO:0000313" key="1">
    <source>
        <dbReference type="EMBL" id="KFM83461.1"/>
    </source>
</evidence>
<organism evidence="1 2">
    <name type="scientific">Stegodyphus mimosarum</name>
    <name type="common">African social velvet spider</name>
    <dbReference type="NCBI Taxonomy" id="407821"/>
    <lineage>
        <taxon>Eukaryota</taxon>
        <taxon>Metazoa</taxon>
        <taxon>Ecdysozoa</taxon>
        <taxon>Arthropoda</taxon>
        <taxon>Chelicerata</taxon>
        <taxon>Arachnida</taxon>
        <taxon>Araneae</taxon>
        <taxon>Araneomorphae</taxon>
        <taxon>Entelegynae</taxon>
        <taxon>Eresoidea</taxon>
        <taxon>Eresidae</taxon>
        <taxon>Stegodyphus</taxon>
    </lineage>
</organism>